<sequence>METLSIPEISESTSLLTNNQSIDTDSDTSERDRAVIALKNRRNKEKLRRRKQRQRIKDELESLRQMDDVLTLQLKKLKFRRETRSSRAEQYSIEKEIALIHREERLKSEAEQRRLTTTMRVQASYIANLRGLFNPHQGSAAFHNALQGSVVNGATDLQHGDTDVSLFTSLLQKVHSCYAHFDNTMNGCGVATMPLGVVNTTHWREENGELDFYQHLHKFELPSELETSDQYCWKAINFPQYRVDRVDYGGFGDAENTVAIKHRMVRTLATGITFSVLQRIVARRFIEQGRIVCIWKTLTEGEGIFHGMHSNRTGWSCIRSLAGRSGTLGEVCVRLFPVLFNTSPLVATRFHRFLQATLDDDKHEIMTSIHKRLLVDFIGN</sequence>
<dbReference type="EMBL" id="NBNE01011794">
    <property type="protein sequence ID" value="OWY96324.1"/>
    <property type="molecule type" value="Genomic_DNA"/>
</dbReference>
<evidence type="ECO:0000313" key="3">
    <source>
        <dbReference type="Proteomes" id="UP000198211"/>
    </source>
</evidence>
<accession>A0A225UT41</accession>
<feature type="compositionally biased region" description="Polar residues" evidence="1">
    <location>
        <begin position="10"/>
        <end position="23"/>
    </location>
</feature>
<comment type="caution">
    <text evidence="2">The sequence shown here is derived from an EMBL/GenBank/DDBJ whole genome shotgun (WGS) entry which is preliminary data.</text>
</comment>
<keyword evidence="3" id="KW-1185">Reference proteome</keyword>
<protein>
    <submittedName>
        <fullName evidence="2">Uncharacterized protein</fullName>
    </submittedName>
</protein>
<dbReference type="OrthoDB" id="10442874at2759"/>
<evidence type="ECO:0000313" key="2">
    <source>
        <dbReference type="EMBL" id="OWY96324.1"/>
    </source>
</evidence>
<organism evidence="2 3">
    <name type="scientific">Phytophthora megakarya</name>
    <dbReference type="NCBI Taxonomy" id="4795"/>
    <lineage>
        <taxon>Eukaryota</taxon>
        <taxon>Sar</taxon>
        <taxon>Stramenopiles</taxon>
        <taxon>Oomycota</taxon>
        <taxon>Peronosporomycetes</taxon>
        <taxon>Peronosporales</taxon>
        <taxon>Peronosporaceae</taxon>
        <taxon>Phytophthora</taxon>
    </lineage>
</organism>
<dbReference type="Proteomes" id="UP000198211">
    <property type="component" value="Unassembled WGS sequence"/>
</dbReference>
<evidence type="ECO:0000256" key="1">
    <source>
        <dbReference type="SAM" id="MobiDB-lite"/>
    </source>
</evidence>
<proteinExistence type="predicted"/>
<dbReference type="AlphaFoldDB" id="A0A225UT41"/>
<feature type="region of interest" description="Disordered" evidence="1">
    <location>
        <begin position="1"/>
        <end position="31"/>
    </location>
</feature>
<reference evidence="3" key="1">
    <citation type="submission" date="2017-03" db="EMBL/GenBank/DDBJ databases">
        <title>Phytopthora megakarya and P. palmivora, two closely related causual agents of cacao black pod achieved similar genome size and gene model numbers by different mechanisms.</title>
        <authorList>
            <person name="Ali S."/>
            <person name="Shao J."/>
            <person name="Larry D.J."/>
            <person name="Kronmiller B."/>
            <person name="Shen D."/>
            <person name="Strem M.D."/>
            <person name="Melnick R.L."/>
            <person name="Guiltinan M.J."/>
            <person name="Tyler B.M."/>
            <person name="Meinhardt L.W."/>
            <person name="Bailey B.A."/>
        </authorList>
    </citation>
    <scope>NUCLEOTIDE SEQUENCE [LARGE SCALE GENOMIC DNA]</scope>
    <source>
        <strain evidence="3">zdho120</strain>
    </source>
</reference>
<gene>
    <name evidence="2" type="ORF">PHMEG_00033435</name>
</gene>
<name>A0A225UT41_9STRA</name>